<feature type="region of interest" description="Disordered" evidence="1">
    <location>
        <begin position="482"/>
        <end position="505"/>
    </location>
</feature>
<feature type="region of interest" description="Disordered" evidence="1">
    <location>
        <begin position="339"/>
        <end position="358"/>
    </location>
</feature>
<dbReference type="AlphaFoldDB" id="A0A0V0QYV8"/>
<proteinExistence type="predicted"/>
<feature type="region of interest" description="Disordered" evidence="1">
    <location>
        <begin position="1"/>
        <end position="21"/>
    </location>
</feature>
<accession>A0A0V0QYV8</accession>
<organism evidence="2 3">
    <name type="scientific">Pseudocohnilembus persalinus</name>
    <name type="common">Ciliate</name>
    <dbReference type="NCBI Taxonomy" id="266149"/>
    <lineage>
        <taxon>Eukaryota</taxon>
        <taxon>Sar</taxon>
        <taxon>Alveolata</taxon>
        <taxon>Ciliophora</taxon>
        <taxon>Intramacronucleata</taxon>
        <taxon>Oligohymenophorea</taxon>
        <taxon>Scuticociliatia</taxon>
        <taxon>Philasterida</taxon>
        <taxon>Pseudocohnilembidae</taxon>
        <taxon>Pseudocohnilembus</taxon>
    </lineage>
</organism>
<dbReference type="OMA" id="LERNCVE"/>
<feature type="compositionally biased region" description="Low complexity" evidence="1">
    <location>
        <begin position="482"/>
        <end position="503"/>
    </location>
</feature>
<name>A0A0V0QYV8_PSEPJ</name>
<feature type="compositionally biased region" description="Low complexity" evidence="1">
    <location>
        <begin position="124"/>
        <end position="137"/>
    </location>
</feature>
<dbReference type="Proteomes" id="UP000054937">
    <property type="component" value="Unassembled WGS sequence"/>
</dbReference>
<sequence>MSNQSNYSESDDENNEHNVFENEPLEEIIDVKKWVFKKNNQKLNLLNLFKIRSGQFVTKPKNENNDDVIAFLKDFQVFFGGKDSEISPEMQIEFLRDKHDYSSLFKEQIQKQIENYAKSMQGIQGNQNQNTKGKQQIRFTQSVSPQKRKSLFGEKLRKTKLRPGQLNQFLKLQDNKQLNQQQQQQQQKKNQQPNRLLDQIKGQDKMSNSQQFQNQQLQQQQQQNLSFYQNFQKEFQNKRYQSNDDYGNSNIQKAFSRENAQFISKQGSQNQMKKEGNFRITSPQKRSKHPIGNVQNLQSQIVQQQILHQQIQKSGFGKQSQQGQICSPLRKLKIQEKSNMNSDNSNNASNRNNNCNKISNFSQNEAVQFNQNNNNFNNVNLNVRNNSKQQSVNNMAISNQSQNQNQNAKNTNFNFIEIDNSQQQQFNQNFFSSKGSNSPRNKINKLLQQDNFSIKLKSLKHVNNTSISNMNADRNHLTYQASQNNSRNNNSNNNNSNNFSSNSPLKRHKHLNKQYVFNSTNFNNGINSQVNNNINNVINCSNKEIKKQNNKSIHMISMSGCDSPTRKSNFNQRKNIINNAYNKISSLVDVNNMVTSKQQLLTGQ</sequence>
<keyword evidence="3" id="KW-1185">Reference proteome</keyword>
<feature type="region of interest" description="Disordered" evidence="1">
    <location>
        <begin position="124"/>
        <end position="157"/>
    </location>
</feature>
<gene>
    <name evidence="2" type="ORF">PPERSA_05241</name>
</gene>
<evidence type="ECO:0000256" key="1">
    <source>
        <dbReference type="SAM" id="MobiDB-lite"/>
    </source>
</evidence>
<reference evidence="2 3" key="1">
    <citation type="journal article" date="2015" name="Sci. Rep.">
        <title>Genome of the facultative scuticociliatosis pathogen Pseudocohnilembus persalinus provides insight into its virulence through horizontal gene transfer.</title>
        <authorList>
            <person name="Xiong J."/>
            <person name="Wang G."/>
            <person name="Cheng J."/>
            <person name="Tian M."/>
            <person name="Pan X."/>
            <person name="Warren A."/>
            <person name="Jiang C."/>
            <person name="Yuan D."/>
            <person name="Miao W."/>
        </authorList>
    </citation>
    <scope>NUCLEOTIDE SEQUENCE [LARGE SCALE GENOMIC DNA]</scope>
    <source>
        <strain evidence="2">36N120E</strain>
    </source>
</reference>
<dbReference type="EMBL" id="LDAU01000088">
    <property type="protein sequence ID" value="KRX07077.1"/>
    <property type="molecule type" value="Genomic_DNA"/>
</dbReference>
<evidence type="ECO:0000313" key="2">
    <source>
        <dbReference type="EMBL" id="KRX07077.1"/>
    </source>
</evidence>
<evidence type="ECO:0000313" key="3">
    <source>
        <dbReference type="Proteomes" id="UP000054937"/>
    </source>
</evidence>
<dbReference type="InParanoid" id="A0A0V0QYV8"/>
<comment type="caution">
    <text evidence="2">The sequence shown here is derived from an EMBL/GenBank/DDBJ whole genome shotgun (WGS) entry which is preliminary data.</text>
</comment>
<protein>
    <submittedName>
        <fullName evidence="2">Uncharacterized protein</fullName>
    </submittedName>
</protein>